<keyword evidence="1" id="KW-1133">Transmembrane helix</keyword>
<dbReference type="Pfam" id="PF00496">
    <property type="entry name" value="SBP_bac_5"/>
    <property type="match status" value="1"/>
</dbReference>
<dbReference type="GO" id="GO:0015833">
    <property type="term" value="P:peptide transport"/>
    <property type="evidence" value="ECO:0007669"/>
    <property type="project" value="TreeGrafter"/>
</dbReference>
<dbReference type="EMBL" id="LRDH01000111">
    <property type="protein sequence ID" value="PPV14207.1"/>
    <property type="molecule type" value="Genomic_DNA"/>
</dbReference>
<gene>
    <name evidence="3" type="ORF">AWN73_14605</name>
</gene>
<dbReference type="Proteomes" id="UP000238081">
    <property type="component" value="Unassembled WGS sequence"/>
</dbReference>
<keyword evidence="1" id="KW-0472">Membrane</keyword>
<dbReference type="PROSITE" id="PS51257">
    <property type="entry name" value="PROKAR_LIPOPROTEIN"/>
    <property type="match status" value="1"/>
</dbReference>
<evidence type="ECO:0000259" key="2">
    <source>
        <dbReference type="Pfam" id="PF00496"/>
    </source>
</evidence>
<keyword evidence="1" id="KW-0812">Transmembrane</keyword>
<dbReference type="InterPro" id="IPR039424">
    <property type="entry name" value="SBP_5"/>
</dbReference>
<dbReference type="PIRSF" id="PIRSF002741">
    <property type="entry name" value="MppA"/>
    <property type="match status" value="1"/>
</dbReference>
<reference evidence="3 4" key="1">
    <citation type="submission" date="2016-01" db="EMBL/GenBank/DDBJ databases">
        <title>Characterization of the Clostridium difficile lineages that are prevalent in Hong Kong and China.</title>
        <authorList>
            <person name="Kwok J.S.-L."/>
            <person name="Lam W.-Y."/>
            <person name="Ip M."/>
            <person name="Chan T.-F."/>
            <person name="Hawkey P.M."/>
            <person name="Tsui S.K.-W."/>
        </authorList>
    </citation>
    <scope>NUCLEOTIDE SEQUENCE [LARGE SCALE GENOMIC DNA]</scope>
    <source>
        <strain evidence="3 4">300064</strain>
    </source>
</reference>
<dbReference type="AlphaFoldDB" id="A0A2S7F9K8"/>
<accession>A0A2S7F9K8</accession>
<evidence type="ECO:0000313" key="3">
    <source>
        <dbReference type="EMBL" id="PPV14207.1"/>
    </source>
</evidence>
<feature type="transmembrane region" description="Helical" evidence="1">
    <location>
        <begin position="7"/>
        <end position="29"/>
    </location>
</feature>
<dbReference type="Gene3D" id="3.10.105.10">
    <property type="entry name" value="Dipeptide-binding Protein, Domain 3"/>
    <property type="match status" value="1"/>
</dbReference>
<dbReference type="InterPro" id="IPR030678">
    <property type="entry name" value="Peptide/Ni-bd"/>
</dbReference>
<dbReference type="PANTHER" id="PTHR30290:SF81">
    <property type="entry name" value="OLIGOPEPTIDE-BINDING PROTEIN OPPA"/>
    <property type="match status" value="1"/>
</dbReference>
<dbReference type="GO" id="GO:1904680">
    <property type="term" value="F:peptide transmembrane transporter activity"/>
    <property type="evidence" value="ECO:0007669"/>
    <property type="project" value="TreeGrafter"/>
</dbReference>
<protein>
    <submittedName>
        <fullName evidence="3">Peptide ABC transporter substrate-binding protein</fullName>
    </submittedName>
</protein>
<dbReference type="SUPFAM" id="SSF53850">
    <property type="entry name" value="Periplasmic binding protein-like II"/>
    <property type="match status" value="1"/>
</dbReference>
<feature type="domain" description="Solute-binding protein family 5" evidence="2">
    <location>
        <begin position="75"/>
        <end position="431"/>
    </location>
</feature>
<proteinExistence type="predicted"/>
<evidence type="ECO:0000313" key="4">
    <source>
        <dbReference type="Proteomes" id="UP000238081"/>
    </source>
</evidence>
<dbReference type="InterPro" id="IPR000914">
    <property type="entry name" value="SBP_5_dom"/>
</dbReference>
<dbReference type="PANTHER" id="PTHR30290">
    <property type="entry name" value="PERIPLASMIC BINDING COMPONENT OF ABC TRANSPORTER"/>
    <property type="match status" value="1"/>
</dbReference>
<dbReference type="GO" id="GO:0042597">
    <property type="term" value="C:periplasmic space"/>
    <property type="evidence" value="ECO:0007669"/>
    <property type="project" value="UniProtKB-ARBA"/>
</dbReference>
<comment type="caution">
    <text evidence="3">The sequence shown here is derived from an EMBL/GenBank/DDBJ whole genome shotgun (WGS) entry which is preliminary data.</text>
</comment>
<dbReference type="CDD" id="cd08490">
    <property type="entry name" value="PBP2_NikA_DppA_OppA_like_3"/>
    <property type="match status" value="1"/>
</dbReference>
<name>A0A2S7F9K8_CLOBU</name>
<sequence>MRIRRRRYIIIILTILVFTIFSGCSNTLWRSSDELVFGTTLSTKSLDPAKEYNGWFTVRYGIAETLFKLDNLMNIVPNLSEGYENIDGETWLIKIRRDIKFHNGEMMTPQKVKKSLERSLALNKRAEDTLKIKDIEVKDWSLVITTKEINPTLINDLCDPFASIINVDETEDFDNNPIGTGPFKIVSFNSKNTSYLDKYNDYWRGEPKLNEIKIIHVSDADTLTMAMQTGEIDVAQGVPYSSVNLFEDESLYKISSIDTSRAILMYYNYENKFLSDKNLRKAISISINKPEYTSVLLKNSASYAKGPFPEGMACGGNSINIDDYNADEARRILEDAGYEDNDNDGILEKDSEKLELKLITYSSRAELPILAQAIQSDLKDIGINVSVEVSDNIMDILDNSKFDICLYSNVTAPTGDSYAYLNNLIRSSGASNYGQYKNEESEKILDLMESELDKEMRDNLAIKIIQNTIDDNGFDFIAHVKMKFIMKSNVVNFDIHQTDYYQINWETNVE</sequence>
<dbReference type="RefSeq" id="WP_043662109.1">
    <property type="nucleotide sequence ID" value="NZ_JSEG01000002.1"/>
</dbReference>
<dbReference type="GO" id="GO:0043190">
    <property type="term" value="C:ATP-binding cassette (ABC) transporter complex"/>
    <property type="evidence" value="ECO:0007669"/>
    <property type="project" value="InterPro"/>
</dbReference>
<evidence type="ECO:0000256" key="1">
    <source>
        <dbReference type="SAM" id="Phobius"/>
    </source>
</evidence>
<organism evidence="3 4">
    <name type="scientific">Clostridium butyricum</name>
    <dbReference type="NCBI Taxonomy" id="1492"/>
    <lineage>
        <taxon>Bacteria</taxon>
        <taxon>Bacillati</taxon>
        <taxon>Bacillota</taxon>
        <taxon>Clostridia</taxon>
        <taxon>Eubacteriales</taxon>
        <taxon>Clostridiaceae</taxon>
        <taxon>Clostridium</taxon>
    </lineage>
</organism>
<dbReference type="Gene3D" id="3.40.190.10">
    <property type="entry name" value="Periplasmic binding protein-like II"/>
    <property type="match status" value="1"/>
</dbReference>